<feature type="domain" description="Oxidoreductase FAD/NAD(P)-binding" evidence="1">
    <location>
        <begin position="4"/>
        <end position="75"/>
    </location>
</feature>
<name>A0A975U189_9PROT</name>
<evidence type="ECO:0000259" key="1">
    <source>
        <dbReference type="Pfam" id="PF00175"/>
    </source>
</evidence>
<dbReference type="KEGG" id="elio:KO353_09200"/>
<dbReference type="Pfam" id="PF00175">
    <property type="entry name" value="NAD_binding_1"/>
    <property type="match status" value="1"/>
</dbReference>
<gene>
    <name evidence="2" type="ORF">KO353_09200</name>
</gene>
<evidence type="ECO:0000313" key="2">
    <source>
        <dbReference type="EMBL" id="QXM23508.1"/>
    </source>
</evidence>
<keyword evidence="3" id="KW-1185">Reference proteome</keyword>
<sequence>MGAWREERLIGREALAALRGRLDLTVVEVLSDPPEGWDGERGVLDQGVLARHCGGARRGWLHVLCGPPGMLKAATDALAALGVARRHIMAESFRYD</sequence>
<dbReference type="Proteomes" id="UP000694001">
    <property type="component" value="Chromosome"/>
</dbReference>
<dbReference type="AlphaFoldDB" id="A0A975U189"/>
<evidence type="ECO:0000313" key="3">
    <source>
        <dbReference type="Proteomes" id="UP000694001"/>
    </source>
</evidence>
<proteinExistence type="predicted"/>
<dbReference type="InterPro" id="IPR001433">
    <property type="entry name" value="OxRdtase_FAD/NAD-bd"/>
</dbReference>
<dbReference type="EMBL" id="CP076448">
    <property type="protein sequence ID" value="QXM23508.1"/>
    <property type="molecule type" value="Genomic_DNA"/>
</dbReference>
<organism evidence="2 3">
    <name type="scientific">Elioraea tepida</name>
    <dbReference type="NCBI Taxonomy" id="2843330"/>
    <lineage>
        <taxon>Bacteria</taxon>
        <taxon>Pseudomonadati</taxon>
        <taxon>Pseudomonadota</taxon>
        <taxon>Alphaproteobacteria</taxon>
        <taxon>Acetobacterales</taxon>
        <taxon>Elioraeaceae</taxon>
        <taxon>Elioraea</taxon>
    </lineage>
</organism>
<accession>A0A975U189</accession>
<protein>
    <recommendedName>
        <fullName evidence="1">Oxidoreductase FAD/NAD(P)-binding domain-containing protein</fullName>
    </recommendedName>
</protein>
<dbReference type="GO" id="GO:0016491">
    <property type="term" value="F:oxidoreductase activity"/>
    <property type="evidence" value="ECO:0007669"/>
    <property type="project" value="InterPro"/>
</dbReference>
<reference evidence="2" key="1">
    <citation type="submission" date="2021-06" db="EMBL/GenBank/DDBJ databases">
        <title>Elioraea tepida, sp. nov., a moderately thermophilic aerobic anoxygenic phototrophic bacterium isolated from an alkaline siliceous hot spring mat community in Yellowstone National Park, WY, USA.</title>
        <authorList>
            <person name="Saini M.K."/>
            <person name="Yoshida S."/>
            <person name="Sebastian A."/>
            <person name="Hirose S."/>
            <person name="Hara E."/>
            <person name="Tamaki H."/>
            <person name="Soulier N.T."/>
            <person name="Albert I."/>
            <person name="Hanada S."/>
            <person name="Bryant D.A."/>
            <person name="Tank M."/>
        </authorList>
    </citation>
    <scope>NUCLEOTIDE SEQUENCE</scope>
    <source>
        <strain evidence="2">MS-P2</strain>
    </source>
</reference>